<dbReference type="GeneID" id="11536500"/>
<name>G9I0C6_HZNV2</name>
<reference evidence="2 3" key="1">
    <citation type="journal article" date="2012" name="Viruses">
        <title>Analysis of the Genome of the Sexually Transmitted Insect Virus Helicoverpa zea Nudivirus 2.</title>
        <authorList>
            <person name="Burand J.P."/>
            <person name="Kim W."/>
            <person name="Afonso C.L."/>
            <person name="Tulman E.R."/>
            <person name="Kutish G.F."/>
            <person name="Lu Z."/>
            <person name="Rock D.L."/>
        </authorList>
    </citation>
    <scope>NUCLEOTIDE SEQUENCE [LARGE SCALE GENOMIC DNA]</scope>
    <source>
        <strain evidence="2">MS1</strain>
    </source>
</reference>
<evidence type="ECO:0000313" key="2">
    <source>
        <dbReference type="EMBL" id="AEW69649.1"/>
    </source>
</evidence>
<organism evidence="2 3">
    <name type="scientific">Helicoverpa zea nudivirus 2</name>
    <name type="common">HzNV-2</name>
    <dbReference type="NCBI Taxonomy" id="1128424"/>
    <lineage>
        <taxon>Viruses</taxon>
        <taxon>Viruses incertae sedis</taxon>
        <taxon>Naldaviricetes</taxon>
        <taxon>Lefavirales</taxon>
        <taxon>Nudiviridae</taxon>
        <taxon>Betanudivirus</taxon>
        <taxon>Betanudivirus hezeae</taxon>
    </lineage>
</organism>
<gene>
    <name evidence="2" type="primary">orf100</name>
    <name evidence="2" type="ORF">Hz2V100</name>
</gene>
<proteinExistence type="predicted"/>
<evidence type="ECO:0000256" key="1">
    <source>
        <dbReference type="SAM" id="MobiDB-lite"/>
    </source>
</evidence>
<dbReference type="KEGG" id="vg:11536500"/>
<keyword evidence="3" id="KW-1185">Reference proteome</keyword>
<dbReference type="EMBL" id="JN418988">
    <property type="protein sequence ID" value="AEW69649.1"/>
    <property type="molecule type" value="Genomic_DNA"/>
</dbReference>
<accession>G9I0C6</accession>
<protein>
    <submittedName>
        <fullName evidence="2">Uncharacterized protein</fullName>
    </submittedName>
</protein>
<feature type="region of interest" description="Disordered" evidence="1">
    <location>
        <begin position="189"/>
        <end position="210"/>
    </location>
</feature>
<sequence>MSFLLNMERKRLKELVSRDYNMLLDNSTHYKNVYIHTIGMSLSDKHYEQILCNDFPRSPLKHFTMFTSSEYSGAVPLVISKLDGVSETYNDARPYLSVFYTFAPNQSECYSLNIESKYDPLCNDMKLWYYRDFGSRLILFRENVHDYKELIATGTWKLANGGHSSMMSGCGGGGNSSISNNNGHYYLGSSQVPKKAKDDRTESQTEAPLSEPRIDLQTDVMDVENQQQDNVQIETEVESDSKSRCPFNAMPHLNDVVNEFNYDCQKFIIFMSISNCKEVYDFKHLKNFAIDFGGKIVIDQNYIETFVNAPRIT</sequence>
<dbReference type="Proteomes" id="UP000029779">
    <property type="component" value="Segment"/>
</dbReference>
<evidence type="ECO:0000313" key="3">
    <source>
        <dbReference type="Proteomes" id="UP000029779"/>
    </source>
</evidence>
<dbReference type="RefSeq" id="YP_004956848.1">
    <property type="nucleotide sequence ID" value="NC_004156.2"/>
</dbReference>
<organismHost>
    <name type="scientific">Helicoverpa zea</name>
    <name type="common">Corn earworm moth</name>
    <name type="synonym">Heliothis zea</name>
    <dbReference type="NCBI Taxonomy" id="7113"/>
</organismHost>